<keyword evidence="3" id="KW-1185">Reference proteome</keyword>
<feature type="transmembrane region" description="Helical" evidence="1">
    <location>
        <begin position="243"/>
        <end position="264"/>
    </location>
</feature>
<evidence type="ECO:0000313" key="2">
    <source>
        <dbReference type="EMBL" id="NDY92953.1"/>
    </source>
</evidence>
<name>A0A7C9PIM8_9BURK</name>
<evidence type="ECO:0000313" key="3">
    <source>
        <dbReference type="Proteomes" id="UP000484255"/>
    </source>
</evidence>
<feature type="transmembrane region" description="Helical" evidence="1">
    <location>
        <begin position="33"/>
        <end position="55"/>
    </location>
</feature>
<protein>
    <submittedName>
        <fullName evidence="2">ABC transporter permease</fullName>
    </submittedName>
</protein>
<dbReference type="RefSeq" id="WP_163459007.1">
    <property type="nucleotide sequence ID" value="NZ_JAAGOH010000025.1"/>
</dbReference>
<evidence type="ECO:0000256" key="1">
    <source>
        <dbReference type="SAM" id="Phobius"/>
    </source>
</evidence>
<gene>
    <name evidence="2" type="ORF">G3A44_17305</name>
</gene>
<dbReference type="GO" id="GO:0140359">
    <property type="term" value="F:ABC-type transporter activity"/>
    <property type="evidence" value="ECO:0007669"/>
    <property type="project" value="InterPro"/>
</dbReference>
<feature type="transmembrane region" description="Helical" evidence="1">
    <location>
        <begin position="367"/>
        <end position="389"/>
    </location>
</feature>
<dbReference type="Proteomes" id="UP000484255">
    <property type="component" value="Unassembled WGS sequence"/>
</dbReference>
<keyword evidence="1" id="KW-1133">Transmembrane helix</keyword>
<dbReference type="PANTHER" id="PTHR43471">
    <property type="entry name" value="ABC TRANSPORTER PERMEASE"/>
    <property type="match status" value="1"/>
</dbReference>
<keyword evidence="1" id="KW-0472">Membrane</keyword>
<feature type="transmembrane region" description="Helical" evidence="1">
    <location>
        <begin position="319"/>
        <end position="337"/>
    </location>
</feature>
<comment type="caution">
    <text evidence="2">The sequence shown here is derived from an EMBL/GenBank/DDBJ whole genome shotgun (WGS) entry which is preliminary data.</text>
</comment>
<sequence length="398" mass="42998">MRRADTPPGSALAGAWAVFRKEWTDALRDRRTLLMVLVSAVLMGPLVLVLLSGLVSDMEARAQSRQALVQGLGRAPTLENYLLRQGWQLREAPPEHERLLRENRLPQAVLRVEPDFEQALRERRAPRVTVVAASDNPRAQGSAQQLQALLQGFAHERARLELALRGVSPQVLQPLRVAEEDLAHPAARAARVTGMLPFFVLMAVLYGALNAALDTTAGERERGTLEPLLLNPVPPWALALGKWAAVAAVGLLIAVLSSLSFLPGQWLLQSESLAALFRYGPAEALRFIVLLLPLAAAMAAVLMAVALPCRTVKEAQASSTLVVLAVQMLPMVTLFSLEGESPWQRWVPGLAQFNLLNQVLKGSPVDAGALLASWLSCGLLSLLALASVARRLRRGAGG</sequence>
<dbReference type="AlphaFoldDB" id="A0A7C9PIM8"/>
<feature type="transmembrane region" description="Helical" evidence="1">
    <location>
        <begin position="284"/>
        <end position="307"/>
    </location>
</feature>
<dbReference type="Pfam" id="PF12679">
    <property type="entry name" value="ABC2_membrane_2"/>
    <property type="match status" value="1"/>
</dbReference>
<dbReference type="EMBL" id="JAAGOH010000025">
    <property type="protein sequence ID" value="NDY92953.1"/>
    <property type="molecule type" value="Genomic_DNA"/>
</dbReference>
<proteinExistence type="predicted"/>
<accession>A0A7C9PIM8</accession>
<dbReference type="PANTHER" id="PTHR43471:SF3">
    <property type="entry name" value="ABC TRANSPORTER PERMEASE PROTEIN NATB"/>
    <property type="match status" value="1"/>
</dbReference>
<reference evidence="2 3" key="1">
    <citation type="submission" date="2020-02" db="EMBL/GenBank/DDBJ databases">
        <title>Ideonella bacterium strain TBM-1.</title>
        <authorList>
            <person name="Chen W.-M."/>
        </authorList>
    </citation>
    <scope>NUCLEOTIDE SEQUENCE [LARGE SCALE GENOMIC DNA]</scope>
    <source>
        <strain evidence="2 3">TBM-1</strain>
    </source>
</reference>
<organism evidence="2 3">
    <name type="scientific">Ideonella livida</name>
    <dbReference type="NCBI Taxonomy" id="2707176"/>
    <lineage>
        <taxon>Bacteria</taxon>
        <taxon>Pseudomonadati</taxon>
        <taxon>Pseudomonadota</taxon>
        <taxon>Betaproteobacteria</taxon>
        <taxon>Burkholderiales</taxon>
        <taxon>Sphaerotilaceae</taxon>
        <taxon>Ideonella</taxon>
    </lineage>
</organism>
<keyword evidence="1" id="KW-0812">Transmembrane</keyword>
<dbReference type="GO" id="GO:0005886">
    <property type="term" value="C:plasma membrane"/>
    <property type="evidence" value="ECO:0007669"/>
    <property type="project" value="UniProtKB-SubCell"/>
</dbReference>